<accession>A0A1D8K4F9</accession>
<dbReference type="AlphaFoldDB" id="A0A1D8K4F9"/>
<evidence type="ECO:0000259" key="2">
    <source>
        <dbReference type="Pfam" id="PF00501"/>
    </source>
</evidence>
<sequence length="440" mass="47749">MPPITRPLLHLGDPDSSIAWRDGVAVSRRRFLAQARALAENLPDGRHVVNLCFDRYHFMVAFAAALLRGQITLLPPSRAPQVIQETADDYDAYCLCDAPLDGVRRPMHRLQLKNGATNGGAAPQIDVAQPAIVIFTSGSTGKPSPNLKTWGQLSLGTELALRRFGLDAATHHLLATVPPQHMYGMESSVLYALLGPSAVHAGQPFYPEDLRRALAQLPAPRVLVTTPVHLRALTRAGLAWPETAFVLCATAPLDTELAAASEAAFGAPLHEIYGFTEAGAVASRETLRDANWRLYDGMALERRDDDWLITGPQLAAAQTITDRLEVSPGGRFHLIGRKADLVNIAGKRTTLGELNRRLLAIPGVVDGCFVQPDPERERLAALVVAPTLDEAELLRQLALCMDPVFLPRPLVKLATLPRTDTGKLPRQLLLNLIGNARLSA</sequence>
<dbReference type="Gene3D" id="3.30.300.30">
    <property type="match status" value="1"/>
</dbReference>
<gene>
    <name evidence="3" type="ORF">BJI67_01090</name>
</gene>
<feature type="domain" description="AMP-dependent synthetase/ligase" evidence="2">
    <location>
        <begin position="35"/>
        <end position="287"/>
    </location>
</feature>
<keyword evidence="4" id="KW-1185">Reference proteome</keyword>
<dbReference type="SUPFAM" id="SSF56801">
    <property type="entry name" value="Acetyl-CoA synthetase-like"/>
    <property type="match status" value="1"/>
</dbReference>
<dbReference type="InterPro" id="IPR045851">
    <property type="entry name" value="AMP-bd_C_sf"/>
</dbReference>
<evidence type="ECO:0000313" key="4">
    <source>
        <dbReference type="Proteomes" id="UP000095342"/>
    </source>
</evidence>
<dbReference type="InterPro" id="IPR042099">
    <property type="entry name" value="ANL_N_sf"/>
</dbReference>
<protein>
    <recommendedName>
        <fullName evidence="2">AMP-dependent synthetase/ligase domain-containing protein</fullName>
    </recommendedName>
</protein>
<keyword evidence="1" id="KW-0436">Ligase</keyword>
<dbReference type="GO" id="GO:0016874">
    <property type="term" value="F:ligase activity"/>
    <property type="evidence" value="ECO:0007669"/>
    <property type="project" value="UniProtKB-KW"/>
</dbReference>
<dbReference type="RefSeq" id="WP_070071448.1">
    <property type="nucleotide sequence ID" value="NZ_CP017448.1"/>
</dbReference>
<dbReference type="Proteomes" id="UP000095342">
    <property type="component" value="Chromosome"/>
</dbReference>
<dbReference type="Pfam" id="PF00501">
    <property type="entry name" value="AMP-binding"/>
    <property type="match status" value="1"/>
</dbReference>
<evidence type="ECO:0000256" key="1">
    <source>
        <dbReference type="ARBA" id="ARBA00022598"/>
    </source>
</evidence>
<dbReference type="EMBL" id="CP017448">
    <property type="protein sequence ID" value="AOV15848.1"/>
    <property type="molecule type" value="Genomic_DNA"/>
</dbReference>
<dbReference type="PANTHER" id="PTHR43767:SF8">
    <property type="entry name" value="LONG-CHAIN-FATTY-ACID--COA LIGASE"/>
    <property type="match status" value="1"/>
</dbReference>
<evidence type="ECO:0000313" key="3">
    <source>
        <dbReference type="EMBL" id="AOV15848.1"/>
    </source>
</evidence>
<proteinExistence type="predicted"/>
<dbReference type="InterPro" id="IPR000873">
    <property type="entry name" value="AMP-dep_synth/lig_dom"/>
</dbReference>
<dbReference type="Gene3D" id="3.40.50.12780">
    <property type="entry name" value="N-terminal domain of ligase-like"/>
    <property type="match status" value="1"/>
</dbReference>
<reference evidence="3 4" key="1">
    <citation type="submission" date="2016-09" db="EMBL/GenBank/DDBJ databases">
        <title>Acidihalobacter prosperus V6 (DSM14174).</title>
        <authorList>
            <person name="Khaleque H.N."/>
            <person name="Ramsay J.P."/>
            <person name="Murphy R.J.T."/>
            <person name="Kaksonen A.H."/>
            <person name="Boxall N.J."/>
            <person name="Watkin E.L.J."/>
        </authorList>
    </citation>
    <scope>NUCLEOTIDE SEQUENCE [LARGE SCALE GENOMIC DNA]</scope>
    <source>
        <strain evidence="3 4">V6</strain>
    </source>
</reference>
<dbReference type="PANTHER" id="PTHR43767">
    <property type="entry name" value="LONG-CHAIN-FATTY-ACID--COA LIGASE"/>
    <property type="match status" value="1"/>
</dbReference>
<name>A0A1D8K4F9_9GAMM</name>
<dbReference type="KEGG" id="aaeo:BJI67_01090"/>
<dbReference type="InterPro" id="IPR050237">
    <property type="entry name" value="ATP-dep_AMP-bd_enzyme"/>
</dbReference>
<organism evidence="3 4">
    <name type="scientific">Acidihalobacter aeolianus</name>
    <dbReference type="NCBI Taxonomy" id="2792603"/>
    <lineage>
        <taxon>Bacteria</taxon>
        <taxon>Pseudomonadati</taxon>
        <taxon>Pseudomonadota</taxon>
        <taxon>Gammaproteobacteria</taxon>
        <taxon>Chromatiales</taxon>
        <taxon>Ectothiorhodospiraceae</taxon>
        <taxon>Acidihalobacter</taxon>
    </lineage>
</organism>